<evidence type="ECO:0000313" key="2">
    <source>
        <dbReference type="EMBL" id="GGH71257.1"/>
    </source>
</evidence>
<accession>A0A917IYW4</accession>
<evidence type="ECO:0000313" key="3">
    <source>
        <dbReference type="Proteomes" id="UP000627292"/>
    </source>
</evidence>
<name>A0A917IYW4_9BACT</name>
<dbReference type="AlphaFoldDB" id="A0A917IYW4"/>
<evidence type="ECO:0000256" key="1">
    <source>
        <dbReference type="SAM" id="Phobius"/>
    </source>
</evidence>
<reference evidence="2" key="2">
    <citation type="submission" date="2020-09" db="EMBL/GenBank/DDBJ databases">
        <authorList>
            <person name="Sun Q."/>
            <person name="Zhou Y."/>
        </authorList>
    </citation>
    <scope>NUCLEOTIDE SEQUENCE</scope>
    <source>
        <strain evidence="2">CGMCC 1.15290</strain>
    </source>
</reference>
<sequence>MSQQIPSFGANAGITGGIICTVATSFSSSDLVKSAAMAAIGGVVSVIVGLLMKKLLSKWFR</sequence>
<keyword evidence="1" id="KW-1133">Transmembrane helix</keyword>
<keyword evidence="1" id="KW-0472">Membrane</keyword>
<dbReference type="Proteomes" id="UP000627292">
    <property type="component" value="Unassembled WGS sequence"/>
</dbReference>
<keyword evidence="1" id="KW-0812">Transmembrane</keyword>
<organism evidence="2 3">
    <name type="scientific">Filimonas zeae</name>
    <dbReference type="NCBI Taxonomy" id="1737353"/>
    <lineage>
        <taxon>Bacteria</taxon>
        <taxon>Pseudomonadati</taxon>
        <taxon>Bacteroidota</taxon>
        <taxon>Chitinophagia</taxon>
        <taxon>Chitinophagales</taxon>
        <taxon>Chitinophagaceae</taxon>
        <taxon>Filimonas</taxon>
    </lineage>
</organism>
<protein>
    <submittedName>
        <fullName evidence="2">Uncharacterized protein</fullName>
    </submittedName>
</protein>
<dbReference type="RefSeq" id="WP_188953709.1">
    <property type="nucleotide sequence ID" value="NZ_BMIB01000003.1"/>
</dbReference>
<reference evidence="2" key="1">
    <citation type="journal article" date="2014" name="Int. J. Syst. Evol. Microbiol.">
        <title>Complete genome sequence of Corynebacterium casei LMG S-19264T (=DSM 44701T), isolated from a smear-ripened cheese.</title>
        <authorList>
            <consortium name="US DOE Joint Genome Institute (JGI-PGF)"/>
            <person name="Walter F."/>
            <person name="Albersmeier A."/>
            <person name="Kalinowski J."/>
            <person name="Ruckert C."/>
        </authorList>
    </citation>
    <scope>NUCLEOTIDE SEQUENCE</scope>
    <source>
        <strain evidence="2">CGMCC 1.15290</strain>
    </source>
</reference>
<feature type="transmembrane region" description="Helical" evidence="1">
    <location>
        <begin position="34"/>
        <end position="52"/>
    </location>
</feature>
<dbReference type="EMBL" id="BMIB01000003">
    <property type="protein sequence ID" value="GGH71257.1"/>
    <property type="molecule type" value="Genomic_DNA"/>
</dbReference>
<comment type="caution">
    <text evidence="2">The sequence shown here is derived from an EMBL/GenBank/DDBJ whole genome shotgun (WGS) entry which is preliminary data.</text>
</comment>
<proteinExistence type="predicted"/>
<keyword evidence="3" id="KW-1185">Reference proteome</keyword>
<gene>
    <name evidence="2" type="ORF">GCM10011379_30410</name>
</gene>